<dbReference type="Pfam" id="PF06439">
    <property type="entry name" value="3keto-disac_hyd"/>
    <property type="match status" value="1"/>
</dbReference>
<dbReference type="PANTHER" id="PTHR40469">
    <property type="entry name" value="SECRETED GLYCOSYL HYDROLASE"/>
    <property type="match status" value="1"/>
</dbReference>
<dbReference type="PANTHER" id="PTHR40469:SF2">
    <property type="entry name" value="GALACTOSE-BINDING DOMAIN-LIKE SUPERFAMILY PROTEIN"/>
    <property type="match status" value="1"/>
</dbReference>
<keyword evidence="1" id="KW-0732">Signal</keyword>
<accession>Q020M5</accession>
<dbReference type="EMBL" id="CP000473">
    <property type="protein sequence ID" value="ABJ84628.1"/>
    <property type="molecule type" value="Genomic_DNA"/>
</dbReference>
<proteinExistence type="predicted"/>
<dbReference type="AlphaFoldDB" id="Q020M5"/>
<dbReference type="OrthoDB" id="9812305at2"/>
<dbReference type="STRING" id="234267.Acid_3656"/>
<dbReference type="InterPro" id="IPR029010">
    <property type="entry name" value="ThuA-like"/>
</dbReference>
<feature type="domain" description="ThuA-like" evidence="2">
    <location>
        <begin position="34"/>
        <end position="271"/>
    </location>
</feature>
<dbReference type="eggNOG" id="COG3828">
    <property type="taxonomic scope" value="Bacteria"/>
</dbReference>
<dbReference type="KEGG" id="sus:Acid_3656"/>
<reference evidence="4" key="1">
    <citation type="submission" date="2006-10" db="EMBL/GenBank/DDBJ databases">
        <title>Complete sequence of Solibacter usitatus Ellin6076.</title>
        <authorList>
            <consortium name="US DOE Joint Genome Institute"/>
            <person name="Copeland A."/>
            <person name="Lucas S."/>
            <person name="Lapidus A."/>
            <person name="Barry K."/>
            <person name="Detter J.C."/>
            <person name="Glavina del Rio T."/>
            <person name="Hammon N."/>
            <person name="Israni S."/>
            <person name="Dalin E."/>
            <person name="Tice H."/>
            <person name="Pitluck S."/>
            <person name="Thompson L.S."/>
            <person name="Brettin T."/>
            <person name="Bruce D."/>
            <person name="Han C."/>
            <person name="Tapia R."/>
            <person name="Gilna P."/>
            <person name="Schmutz J."/>
            <person name="Larimer F."/>
            <person name="Land M."/>
            <person name="Hauser L."/>
            <person name="Kyrpides N."/>
            <person name="Mikhailova N."/>
            <person name="Janssen P.H."/>
            <person name="Kuske C.R."/>
            <person name="Richardson P."/>
        </authorList>
    </citation>
    <scope>NUCLEOTIDE SEQUENCE</scope>
    <source>
        <strain evidence="4">Ellin6076</strain>
    </source>
</reference>
<evidence type="ECO:0008006" key="5">
    <source>
        <dbReference type="Google" id="ProtNLM"/>
    </source>
</evidence>
<feature type="signal peptide" evidence="1">
    <location>
        <begin position="1"/>
        <end position="26"/>
    </location>
</feature>
<dbReference type="GO" id="GO:0016787">
    <property type="term" value="F:hydrolase activity"/>
    <property type="evidence" value="ECO:0007669"/>
    <property type="project" value="InterPro"/>
</dbReference>
<dbReference type="InParanoid" id="Q020M5"/>
<dbReference type="SUPFAM" id="SSF52317">
    <property type="entry name" value="Class I glutamine amidotransferase-like"/>
    <property type="match status" value="1"/>
</dbReference>
<evidence type="ECO:0000259" key="2">
    <source>
        <dbReference type="Pfam" id="PF06283"/>
    </source>
</evidence>
<dbReference type="InterPro" id="IPR029062">
    <property type="entry name" value="Class_I_gatase-like"/>
</dbReference>
<gene>
    <name evidence="4" type="ordered locus">Acid_3656</name>
</gene>
<organism evidence="4">
    <name type="scientific">Solibacter usitatus (strain Ellin6076)</name>
    <dbReference type="NCBI Taxonomy" id="234267"/>
    <lineage>
        <taxon>Bacteria</taxon>
        <taxon>Pseudomonadati</taxon>
        <taxon>Acidobacteriota</taxon>
        <taxon>Terriglobia</taxon>
        <taxon>Bryobacterales</taxon>
        <taxon>Solibacteraceae</taxon>
        <taxon>Candidatus Solibacter</taxon>
    </lineage>
</organism>
<name>Q020M5_SOLUE</name>
<dbReference type="InterPro" id="IPR010496">
    <property type="entry name" value="AL/BT2_dom"/>
</dbReference>
<feature type="chain" id="PRO_5004163709" description="3-keto-disaccharide hydrolase domain-containing protein" evidence="1">
    <location>
        <begin position="27"/>
        <end position="472"/>
    </location>
</feature>
<evidence type="ECO:0000313" key="4">
    <source>
        <dbReference type="EMBL" id="ABJ84628.1"/>
    </source>
</evidence>
<feature type="domain" description="3-keto-alpha-glucoside-1,2-lyase/3-keto-2-hydroxy-glucal hydratase" evidence="3">
    <location>
        <begin position="283"/>
        <end position="466"/>
    </location>
</feature>
<dbReference type="Gene3D" id="2.60.120.560">
    <property type="entry name" value="Exo-inulinase, domain 1"/>
    <property type="match status" value="1"/>
</dbReference>
<dbReference type="HOGENOM" id="CLU_032985_0_0_0"/>
<dbReference type="Gene3D" id="3.40.50.880">
    <property type="match status" value="1"/>
</dbReference>
<dbReference type="Pfam" id="PF06283">
    <property type="entry name" value="ThuA"/>
    <property type="match status" value="1"/>
</dbReference>
<protein>
    <recommendedName>
        <fullName evidence="5">3-keto-disaccharide hydrolase domain-containing protein</fullName>
    </recommendedName>
</protein>
<sequence precursor="true">MIVSTDHHLMKLHLAIALLAVYSSSAADRKLTALIVDGMNNHDWAAGTRAIQSILEGSGRFTVDVSTFPSRPEFFRYDVVINNFNGGHTADGARWPHDVELALESYVKNGGGLVVYHAANNAFLNWPEYNQMIGLGWRDKSFGEGIAVGPGGALVRVPKGEGLNPGHGPRHDFELYVRDASHPITRGLPAHWLHPSEQLTHGQHGPAQGLEILTYAFSEISHQGEPMDWVRNYGRGRVYTTMLGHTWKGELNPNLDDVAFQALLARGAEWAATGKVTLAADLGWRPLFNAKSLEGWQPRGECLWSVLPDGTLLGKRTAGSASSQAWLYTTAEYGEFDLHVEYWIPAGGNSGVSIRDRSRAAAAIGETLPYTTPAHVGYEIQIIDDDAETYPTGSVYLFAAGRTGVHRPGAWNSLDIESRNPLIRVRLNGQIVAESPGDPARPKVGPIGLQLHDRFSTAMFRNIRIRHASSPR</sequence>
<evidence type="ECO:0000259" key="3">
    <source>
        <dbReference type="Pfam" id="PF06439"/>
    </source>
</evidence>
<evidence type="ECO:0000256" key="1">
    <source>
        <dbReference type="SAM" id="SignalP"/>
    </source>
</evidence>